<dbReference type="EMBL" id="JAGYWB010000013">
    <property type="protein sequence ID" value="KAI0499605.1"/>
    <property type="molecule type" value="Genomic_DNA"/>
</dbReference>
<dbReference type="Proteomes" id="UP000829196">
    <property type="component" value="Unassembled WGS sequence"/>
</dbReference>
<protein>
    <submittedName>
        <fullName evidence="1">Uncharacterized protein</fullName>
    </submittedName>
</protein>
<sequence length="94" mass="11028">MIILCAFNVFLFGEIKPVVLITPLSNPIYIYIFHFHPLIFFNEIMLDAYILSLMQPESFIISDQIYFTNKSFFSNILQKLKGFVFLFLSSINSF</sequence>
<proteinExistence type="predicted"/>
<evidence type="ECO:0000313" key="1">
    <source>
        <dbReference type="EMBL" id="KAI0499605.1"/>
    </source>
</evidence>
<dbReference type="AlphaFoldDB" id="A0A8T3AZH3"/>
<keyword evidence="2" id="KW-1185">Reference proteome</keyword>
<gene>
    <name evidence="1" type="ORF">KFK09_017811</name>
</gene>
<organism evidence="1 2">
    <name type="scientific">Dendrobium nobile</name>
    <name type="common">Orchid</name>
    <dbReference type="NCBI Taxonomy" id="94219"/>
    <lineage>
        <taxon>Eukaryota</taxon>
        <taxon>Viridiplantae</taxon>
        <taxon>Streptophyta</taxon>
        <taxon>Embryophyta</taxon>
        <taxon>Tracheophyta</taxon>
        <taxon>Spermatophyta</taxon>
        <taxon>Magnoliopsida</taxon>
        <taxon>Liliopsida</taxon>
        <taxon>Asparagales</taxon>
        <taxon>Orchidaceae</taxon>
        <taxon>Epidendroideae</taxon>
        <taxon>Malaxideae</taxon>
        <taxon>Dendrobiinae</taxon>
        <taxon>Dendrobium</taxon>
    </lineage>
</organism>
<reference evidence="1" key="1">
    <citation type="journal article" date="2022" name="Front. Genet.">
        <title>Chromosome-Scale Assembly of the Dendrobium nobile Genome Provides Insights Into the Molecular Mechanism of the Biosynthesis of the Medicinal Active Ingredient of Dendrobium.</title>
        <authorList>
            <person name="Xu Q."/>
            <person name="Niu S.-C."/>
            <person name="Li K.-L."/>
            <person name="Zheng P.-J."/>
            <person name="Zhang X.-J."/>
            <person name="Jia Y."/>
            <person name="Liu Y."/>
            <person name="Niu Y.-X."/>
            <person name="Yu L.-H."/>
            <person name="Chen D.-F."/>
            <person name="Zhang G.-Q."/>
        </authorList>
    </citation>
    <scope>NUCLEOTIDE SEQUENCE</scope>
    <source>
        <tissue evidence="1">Leaf</tissue>
    </source>
</reference>
<comment type="caution">
    <text evidence="1">The sequence shown here is derived from an EMBL/GenBank/DDBJ whole genome shotgun (WGS) entry which is preliminary data.</text>
</comment>
<name>A0A8T3AZH3_DENNO</name>
<accession>A0A8T3AZH3</accession>
<evidence type="ECO:0000313" key="2">
    <source>
        <dbReference type="Proteomes" id="UP000829196"/>
    </source>
</evidence>